<evidence type="ECO:0000313" key="2">
    <source>
        <dbReference type="Proteomes" id="UP001163603"/>
    </source>
</evidence>
<organism evidence="1 2">
    <name type="scientific">Pistacia integerrima</name>
    <dbReference type="NCBI Taxonomy" id="434235"/>
    <lineage>
        <taxon>Eukaryota</taxon>
        <taxon>Viridiplantae</taxon>
        <taxon>Streptophyta</taxon>
        <taxon>Embryophyta</taxon>
        <taxon>Tracheophyta</taxon>
        <taxon>Spermatophyta</taxon>
        <taxon>Magnoliopsida</taxon>
        <taxon>eudicotyledons</taxon>
        <taxon>Gunneridae</taxon>
        <taxon>Pentapetalae</taxon>
        <taxon>rosids</taxon>
        <taxon>malvids</taxon>
        <taxon>Sapindales</taxon>
        <taxon>Anacardiaceae</taxon>
        <taxon>Pistacia</taxon>
    </lineage>
</organism>
<dbReference type="Proteomes" id="UP001163603">
    <property type="component" value="Chromosome 9"/>
</dbReference>
<accession>A0ACC0Y144</accession>
<name>A0ACC0Y144_9ROSI</name>
<comment type="caution">
    <text evidence="1">The sequence shown here is derived from an EMBL/GenBank/DDBJ whole genome shotgun (WGS) entry which is preliminary data.</text>
</comment>
<dbReference type="EMBL" id="CM047744">
    <property type="protein sequence ID" value="KAJ0027369.1"/>
    <property type="molecule type" value="Genomic_DNA"/>
</dbReference>
<gene>
    <name evidence="1" type="ORF">Pint_35866</name>
</gene>
<sequence length="56" mass="6618">MLLYIKACKTARVCLCFHCLIVEPRMTIGFADAYIMYSLIVFVFLFLESMIVNLWY</sequence>
<keyword evidence="2" id="KW-1185">Reference proteome</keyword>
<proteinExistence type="predicted"/>
<reference evidence="2" key="1">
    <citation type="journal article" date="2023" name="G3 (Bethesda)">
        <title>Genome assembly and association tests identify interacting loci associated with vigor, precocity, and sex in interspecific pistachio rootstocks.</title>
        <authorList>
            <person name="Palmer W."/>
            <person name="Jacygrad E."/>
            <person name="Sagayaradj S."/>
            <person name="Cavanaugh K."/>
            <person name="Han R."/>
            <person name="Bertier L."/>
            <person name="Beede B."/>
            <person name="Kafkas S."/>
            <person name="Golino D."/>
            <person name="Preece J."/>
            <person name="Michelmore R."/>
        </authorList>
    </citation>
    <scope>NUCLEOTIDE SEQUENCE [LARGE SCALE GENOMIC DNA]</scope>
</reference>
<evidence type="ECO:0000313" key="1">
    <source>
        <dbReference type="EMBL" id="KAJ0027369.1"/>
    </source>
</evidence>
<protein>
    <submittedName>
        <fullName evidence="1">Uncharacterized protein</fullName>
    </submittedName>
</protein>